<gene>
    <name evidence="1" type="ORF">AVEN_125645_1</name>
</gene>
<name>A0A4Y2N991_ARAVE</name>
<reference evidence="1 2" key="1">
    <citation type="journal article" date="2019" name="Sci. Rep.">
        <title>Orb-weaving spider Araneus ventricosus genome elucidates the spidroin gene catalogue.</title>
        <authorList>
            <person name="Kono N."/>
            <person name="Nakamura H."/>
            <person name="Ohtoshi R."/>
            <person name="Moran D.A.P."/>
            <person name="Shinohara A."/>
            <person name="Yoshida Y."/>
            <person name="Fujiwara M."/>
            <person name="Mori M."/>
            <person name="Tomita M."/>
            <person name="Arakawa K."/>
        </authorList>
    </citation>
    <scope>NUCLEOTIDE SEQUENCE [LARGE SCALE GENOMIC DNA]</scope>
</reference>
<dbReference type="EMBL" id="BGPR01008699">
    <property type="protein sequence ID" value="GBN35462.1"/>
    <property type="molecule type" value="Genomic_DNA"/>
</dbReference>
<dbReference type="Proteomes" id="UP000499080">
    <property type="component" value="Unassembled WGS sequence"/>
</dbReference>
<sequence length="162" mass="18579">MTSEPISKRSQQRRSNLYHLQTHIKDPRLVSCRISTFPLLLRDRKLKRECPFYMWSEKCDRAPERQAHLRLKSLQYKFAPGILIVVAMTTKVGAKGCHLGLPKVNRVLRTSVKGRRAFEPLSHAFKTENNPAPTASIFFCPLLPFLKCIVETSSPLWGFGEL</sequence>
<comment type="caution">
    <text evidence="1">The sequence shown here is derived from an EMBL/GenBank/DDBJ whole genome shotgun (WGS) entry which is preliminary data.</text>
</comment>
<proteinExistence type="predicted"/>
<accession>A0A4Y2N991</accession>
<protein>
    <submittedName>
        <fullName evidence="1">Uncharacterized protein</fullName>
    </submittedName>
</protein>
<evidence type="ECO:0000313" key="2">
    <source>
        <dbReference type="Proteomes" id="UP000499080"/>
    </source>
</evidence>
<dbReference type="AlphaFoldDB" id="A0A4Y2N991"/>
<organism evidence="1 2">
    <name type="scientific">Araneus ventricosus</name>
    <name type="common">Orbweaver spider</name>
    <name type="synonym">Epeira ventricosa</name>
    <dbReference type="NCBI Taxonomy" id="182803"/>
    <lineage>
        <taxon>Eukaryota</taxon>
        <taxon>Metazoa</taxon>
        <taxon>Ecdysozoa</taxon>
        <taxon>Arthropoda</taxon>
        <taxon>Chelicerata</taxon>
        <taxon>Arachnida</taxon>
        <taxon>Araneae</taxon>
        <taxon>Araneomorphae</taxon>
        <taxon>Entelegynae</taxon>
        <taxon>Araneoidea</taxon>
        <taxon>Araneidae</taxon>
        <taxon>Araneus</taxon>
    </lineage>
</organism>
<evidence type="ECO:0000313" key="1">
    <source>
        <dbReference type="EMBL" id="GBN35462.1"/>
    </source>
</evidence>
<keyword evidence="2" id="KW-1185">Reference proteome</keyword>